<name>A0A5C6RMY1_9BACT</name>
<sequence>MSITKEDWQLERREEFEIEEQTEQAIAALLMEAFPGYPARSFFRQVPAFRYLCWQGERLAAHMGVDFRMVNAAGTLIRAFGVVDLCVHPDFQQRKMASAMLKALTELGRKARVGAILLTASDQQLYLGHGFEKVDNRCTWMMISGDKTLGVVSRGLGGGLMVKPLNGQPWPDGPVDFLGPAF</sequence>
<dbReference type="Proteomes" id="UP000321580">
    <property type="component" value="Unassembled WGS sequence"/>
</dbReference>
<keyword evidence="3" id="KW-1185">Reference proteome</keyword>
<dbReference type="GO" id="GO:0016747">
    <property type="term" value="F:acyltransferase activity, transferring groups other than amino-acyl groups"/>
    <property type="evidence" value="ECO:0007669"/>
    <property type="project" value="InterPro"/>
</dbReference>
<dbReference type="PROSITE" id="PS51186">
    <property type="entry name" value="GNAT"/>
    <property type="match status" value="1"/>
</dbReference>
<comment type="caution">
    <text evidence="2">The sequence shown here is derived from an EMBL/GenBank/DDBJ whole genome shotgun (WGS) entry which is preliminary data.</text>
</comment>
<dbReference type="CDD" id="cd04301">
    <property type="entry name" value="NAT_SF"/>
    <property type="match status" value="1"/>
</dbReference>
<evidence type="ECO:0000259" key="1">
    <source>
        <dbReference type="PROSITE" id="PS51186"/>
    </source>
</evidence>
<dbReference type="SUPFAM" id="SSF55729">
    <property type="entry name" value="Acyl-CoA N-acyltransferases (Nat)"/>
    <property type="match status" value="1"/>
</dbReference>
<keyword evidence="2" id="KW-0808">Transferase</keyword>
<dbReference type="EMBL" id="VOOR01000013">
    <property type="protein sequence ID" value="TXB63768.1"/>
    <property type="molecule type" value="Genomic_DNA"/>
</dbReference>
<dbReference type="RefSeq" id="WP_147166944.1">
    <property type="nucleotide sequence ID" value="NZ_VOOR01000013.1"/>
</dbReference>
<protein>
    <submittedName>
        <fullName evidence="2">GNAT family N-acetyltransferase</fullName>
    </submittedName>
</protein>
<organism evidence="2 3">
    <name type="scientific">Phaeodactylibacter luteus</name>
    <dbReference type="NCBI Taxonomy" id="1564516"/>
    <lineage>
        <taxon>Bacteria</taxon>
        <taxon>Pseudomonadati</taxon>
        <taxon>Bacteroidota</taxon>
        <taxon>Saprospiria</taxon>
        <taxon>Saprospirales</taxon>
        <taxon>Haliscomenobacteraceae</taxon>
        <taxon>Phaeodactylibacter</taxon>
    </lineage>
</organism>
<evidence type="ECO:0000313" key="2">
    <source>
        <dbReference type="EMBL" id="TXB63768.1"/>
    </source>
</evidence>
<feature type="domain" description="N-acetyltransferase" evidence="1">
    <location>
        <begin position="13"/>
        <end position="166"/>
    </location>
</feature>
<dbReference type="Pfam" id="PF13527">
    <property type="entry name" value="Acetyltransf_9"/>
    <property type="match status" value="1"/>
</dbReference>
<dbReference type="InterPro" id="IPR016181">
    <property type="entry name" value="Acyl_CoA_acyltransferase"/>
</dbReference>
<gene>
    <name evidence="2" type="ORF">FRY97_08080</name>
</gene>
<dbReference type="Gene3D" id="3.40.630.30">
    <property type="match status" value="1"/>
</dbReference>
<dbReference type="AlphaFoldDB" id="A0A5C6RMY1"/>
<proteinExistence type="predicted"/>
<accession>A0A5C6RMY1</accession>
<evidence type="ECO:0000313" key="3">
    <source>
        <dbReference type="Proteomes" id="UP000321580"/>
    </source>
</evidence>
<reference evidence="2 3" key="1">
    <citation type="submission" date="2019-08" db="EMBL/GenBank/DDBJ databases">
        <title>Genome of Phaeodactylibacter luteus.</title>
        <authorList>
            <person name="Bowman J.P."/>
        </authorList>
    </citation>
    <scope>NUCLEOTIDE SEQUENCE [LARGE SCALE GENOMIC DNA]</scope>
    <source>
        <strain evidence="2 3">KCTC 42180</strain>
    </source>
</reference>
<dbReference type="OrthoDB" id="6683715at2"/>
<dbReference type="InterPro" id="IPR000182">
    <property type="entry name" value="GNAT_dom"/>
</dbReference>